<comment type="caution">
    <text evidence="8">The sequence shown here is derived from an EMBL/GenBank/DDBJ whole genome shotgun (WGS) entry which is preliminary data.</text>
</comment>
<evidence type="ECO:0000313" key="9">
    <source>
        <dbReference type="Proteomes" id="UP000037178"/>
    </source>
</evidence>
<dbReference type="STRING" id="1675527.AIOL_004570"/>
<dbReference type="PROSITE" id="PS51007">
    <property type="entry name" value="CYTC"/>
    <property type="match status" value="1"/>
</dbReference>
<dbReference type="InterPro" id="IPR002327">
    <property type="entry name" value="Cyt_c_1A/1B"/>
</dbReference>
<name>A0A0J9H1G6_9RHOB</name>
<evidence type="ECO:0000259" key="7">
    <source>
        <dbReference type="PROSITE" id="PS51007"/>
    </source>
</evidence>
<evidence type="ECO:0000256" key="6">
    <source>
        <dbReference type="PROSITE-ProRule" id="PRU00433"/>
    </source>
</evidence>
<evidence type="ECO:0000256" key="3">
    <source>
        <dbReference type="ARBA" id="ARBA00022723"/>
    </source>
</evidence>
<dbReference type="AlphaFoldDB" id="A0A0J9H1G6"/>
<keyword evidence="9" id="KW-1185">Reference proteome</keyword>
<dbReference type="InterPro" id="IPR009056">
    <property type="entry name" value="Cyt_c-like_dom"/>
</dbReference>
<protein>
    <submittedName>
        <fullName evidence="8">Membrane c-type cytochrome cy</fullName>
    </submittedName>
</protein>
<gene>
    <name evidence="8" type="ORF">AIOL_004570</name>
</gene>
<evidence type="ECO:0000256" key="4">
    <source>
        <dbReference type="ARBA" id="ARBA00022982"/>
    </source>
</evidence>
<dbReference type="GO" id="GO:0020037">
    <property type="term" value="F:heme binding"/>
    <property type="evidence" value="ECO:0007669"/>
    <property type="project" value="InterPro"/>
</dbReference>
<dbReference type="PRINTS" id="PR00604">
    <property type="entry name" value="CYTCHRMECIAB"/>
</dbReference>
<sequence length="181" mass="19129">MFDTMTATKIVGAICGTFLVFLLGNFAGELIYHVGASDHGDGHGDGHGKVVQAYTIDTGVTDDHGGDDEPEIPFSEIYAAADPAKGEGEFKACKSCHKVEDGANGTGPHLYGLVGRAVGGVDGFGYSGNLVKVAQTWGVEELNLFLENPKGYAPGTKMSYRGMKDPEDRANLIAWLDSLDD</sequence>
<dbReference type="PANTHER" id="PTHR11961">
    <property type="entry name" value="CYTOCHROME C"/>
    <property type="match status" value="1"/>
</dbReference>
<dbReference type="GO" id="GO:0046872">
    <property type="term" value="F:metal ion binding"/>
    <property type="evidence" value="ECO:0007669"/>
    <property type="project" value="UniProtKB-KW"/>
</dbReference>
<dbReference type="GO" id="GO:0009055">
    <property type="term" value="F:electron transfer activity"/>
    <property type="evidence" value="ECO:0007669"/>
    <property type="project" value="InterPro"/>
</dbReference>
<proteinExistence type="predicted"/>
<dbReference type="EMBL" id="LFTY01000002">
    <property type="protein sequence ID" value="KMW59588.1"/>
    <property type="molecule type" value="Genomic_DNA"/>
</dbReference>
<dbReference type="SUPFAM" id="SSF46626">
    <property type="entry name" value="Cytochrome c"/>
    <property type="match status" value="1"/>
</dbReference>
<keyword evidence="4" id="KW-0249">Electron transport</keyword>
<keyword evidence="2 6" id="KW-0349">Heme</keyword>
<organism evidence="8 9">
    <name type="scientific">Candidatus Rhodobacter oscarellae</name>
    <dbReference type="NCBI Taxonomy" id="1675527"/>
    <lineage>
        <taxon>Bacteria</taxon>
        <taxon>Pseudomonadati</taxon>
        <taxon>Pseudomonadota</taxon>
        <taxon>Alphaproteobacteria</taxon>
        <taxon>Rhodobacterales</taxon>
        <taxon>Rhodobacter group</taxon>
        <taxon>Rhodobacter</taxon>
    </lineage>
</organism>
<keyword evidence="3 6" id="KW-0479">Metal-binding</keyword>
<dbReference type="PATRIC" id="fig|1675527.3.peg.4781"/>
<dbReference type="Pfam" id="PF00034">
    <property type="entry name" value="Cytochrom_C"/>
    <property type="match status" value="1"/>
</dbReference>
<accession>A0A0J9H1G6</accession>
<evidence type="ECO:0000256" key="1">
    <source>
        <dbReference type="ARBA" id="ARBA00022448"/>
    </source>
</evidence>
<dbReference type="InterPro" id="IPR036909">
    <property type="entry name" value="Cyt_c-like_dom_sf"/>
</dbReference>
<dbReference type="OrthoDB" id="9805828at2"/>
<dbReference type="Gene3D" id="1.10.760.10">
    <property type="entry name" value="Cytochrome c-like domain"/>
    <property type="match status" value="1"/>
</dbReference>
<evidence type="ECO:0000313" key="8">
    <source>
        <dbReference type="EMBL" id="KMW59588.1"/>
    </source>
</evidence>
<evidence type="ECO:0000256" key="2">
    <source>
        <dbReference type="ARBA" id="ARBA00022617"/>
    </source>
</evidence>
<dbReference type="Proteomes" id="UP000037178">
    <property type="component" value="Unassembled WGS sequence"/>
</dbReference>
<evidence type="ECO:0000256" key="5">
    <source>
        <dbReference type="ARBA" id="ARBA00023004"/>
    </source>
</evidence>
<feature type="domain" description="Cytochrome c" evidence="7">
    <location>
        <begin position="81"/>
        <end position="180"/>
    </location>
</feature>
<keyword evidence="5 6" id="KW-0408">Iron</keyword>
<reference evidence="8 9" key="1">
    <citation type="submission" date="2015-06" db="EMBL/GenBank/DDBJ databases">
        <title>Draft genome sequence of an Alphaproteobacteria species associated to the Mediterranean sponge Oscarella lobularis.</title>
        <authorList>
            <person name="Jourda C."/>
            <person name="Santini S."/>
            <person name="Claverie J.-M."/>
        </authorList>
    </citation>
    <scope>NUCLEOTIDE SEQUENCE [LARGE SCALE GENOMIC DNA]</scope>
    <source>
        <strain evidence="8">IGS</strain>
    </source>
</reference>
<keyword evidence="1" id="KW-0813">Transport</keyword>